<sequence>MGLLEIKHGFLQLAESLNFLHSNAHLIHLAISPEWIYNKEIVIKELDLVNVFGEFLPKVSAYKVLPESIGAAKPYLQQFIDV</sequence>
<name>A0A9I9EBB7_CUCME</name>
<protein>
    <recommendedName>
        <fullName evidence="2">Protein kinase domain-containing protein</fullName>
    </recommendedName>
</protein>
<accession>A0A9I9EBB7</accession>
<proteinExistence type="predicted"/>
<dbReference type="AlphaFoldDB" id="A0A9I9EBB7"/>
<dbReference type="Gramene" id="MELO3C031435.2.1">
    <property type="protein sequence ID" value="MELO3C031435.2.1"/>
    <property type="gene ID" value="MELO3C031435.2"/>
</dbReference>
<evidence type="ECO:0000313" key="1">
    <source>
        <dbReference type="EnsemblPlants" id="MELO3C031435.2.1"/>
    </source>
</evidence>
<evidence type="ECO:0008006" key="2">
    <source>
        <dbReference type="Google" id="ProtNLM"/>
    </source>
</evidence>
<organism evidence="1">
    <name type="scientific">Cucumis melo</name>
    <name type="common">Muskmelon</name>
    <dbReference type="NCBI Taxonomy" id="3656"/>
    <lineage>
        <taxon>Eukaryota</taxon>
        <taxon>Viridiplantae</taxon>
        <taxon>Streptophyta</taxon>
        <taxon>Embryophyta</taxon>
        <taxon>Tracheophyta</taxon>
        <taxon>Spermatophyta</taxon>
        <taxon>Magnoliopsida</taxon>
        <taxon>eudicotyledons</taxon>
        <taxon>Gunneridae</taxon>
        <taxon>Pentapetalae</taxon>
        <taxon>rosids</taxon>
        <taxon>fabids</taxon>
        <taxon>Cucurbitales</taxon>
        <taxon>Cucurbitaceae</taxon>
        <taxon>Benincaseae</taxon>
        <taxon>Cucumis</taxon>
    </lineage>
</organism>
<reference evidence="1" key="1">
    <citation type="submission" date="2023-03" db="UniProtKB">
        <authorList>
            <consortium name="EnsemblPlants"/>
        </authorList>
    </citation>
    <scope>IDENTIFICATION</scope>
</reference>
<dbReference type="EnsemblPlants" id="MELO3C031435.2.1">
    <property type="protein sequence ID" value="MELO3C031435.2.1"/>
    <property type="gene ID" value="MELO3C031435.2"/>
</dbReference>